<dbReference type="EMBL" id="QTSX02002852">
    <property type="protein sequence ID" value="KAJ9074587.1"/>
    <property type="molecule type" value="Genomic_DNA"/>
</dbReference>
<protein>
    <submittedName>
        <fullName evidence="1">Suppressor of Sensor Kinase (SLN1)</fullName>
        <ecNumber evidence="1">2.7.11.25</ecNumber>
    </submittedName>
</protein>
<evidence type="ECO:0000313" key="2">
    <source>
        <dbReference type="Proteomes" id="UP001165960"/>
    </source>
</evidence>
<comment type="caution">
    <text evidence="1">The sequence shown here is derived from an EMBL/GenBank/DDBJ whole genome shotgun (WGS) entry which is preliminary data.</text>
</comment>
<organism evidence="1 2">
    <name type="scientific">Entomophthora muscae</name>
    <dbReference type="NCBI Taxonomy" id="34485"/>
    <lineage>
        <taxon>Eukaryota</taxon>
        <taxon>Fungi</taxon>
        <taxon>Fungi incertae sedis</taxon>
        <taxon>Zoopagomycota</taxon>
        <taxon>Entomophthoromycotina</taxon>
        <taxon>Entomophthoromycetes</taxon>
        <taxon>Entomophthorales</taxon>
        <taxon>Entomophthoraceae</taxon>
        <taxon>Entomophthora</taxon>
    </lineage>
</organism>
<keyword evidence="1" id="KW-0808">Transferase</keyword>
<dbReference type="EC" id="2.7.11.25" evidence="1"/>
<sequence length="382" mass="41898">MAVKEFRFPDPSQLLSLYKSIKEEMSVMQMLHHPNIVNYFGIEVHRDRVFIFMEYCQGGSLASQLEHGRIEDENVVKIYTFQMLQGLEYLHDKGVLHRDIKPDNLLLDHIGVIKFVDFGASKVIAQNRTLAKSTKAGVNKSLTGTPMYMAPEVITGGNRGTRGAQDIWSLGCCVLEMVTGKRPWSNLDNEWAIMYHVASGHPPLPDAAQISPPGMDFLKSCFVAQPTQRPTAKKLLAHPWFKNMDMNLRPTTTNSIASHSRYSSSYTAGSSPSATQYSSNFSYPFIPGLANPSVTPTPSLTDMDWSEARSPAAGSESPSDSQFDSLGLPSSHVLSPTTPPLNTPRTLASSSTSEQNSPTAMHETLPEQTANSSVFSSAPTTP</sequence>
<keyword evidence="1" id="KW-0418">Kinase</keyword>
<gene>
    <name evidence="1" type="primary">SSK2_1</name>
    <name evidence="1" type="ORF">DSO57_1004727</name>
</gene>
<dbReference type="Proteomes" id="UP001165960">
    <property type="component" value="Unassembled WGS sequence"/>
</dbReference>
<proteinExistence type="predicted"/>
<keyword evidence="2" id="KW-1185">Reference proteome</keyword>
<reference evidence="1" key="1">
    <citation type="submission" date="2022-04" db="EMBL/GenBank/DDBJ databases">
        <title>Genome of the entomopathogenic fungus Entomophthora muscae.</title>
        <authorList>
            <person name="Elya C."/>
            <person name="Lovett B.R."/>
            <person name="Lee E."/>
            <person name="Macias A.M."/>
            <person name="Hajek A.E."/>
            <person name="De Bivort B.L."/>
            <person name="Kasson M.T."/>
            <person name="De Fine Licht H.H."/>
            <person name="Stajich J.E."/>
        </authorList>
    </citation>
    <scope>NUCLEOTIDE SEQUENCE</scope>
    <source>
        <strain evidence="1">Berkeley</strain>
    </source>
</reference>
<accession>A0ACC2TJ31</accession>
<evidence type="ECO:0000313" key="1">
    <source>
        <dbReference type="EMBL" id="KAJ9074587.1"/>
    </source>
</evidence>
<name>A0ACC2TJ31_9FUNG</name>